<reference evidence="1 2" key="1">
    <citation type="submission" date="2018-07" db="EMBL/GenBank/DDBJ databases">
        <title>The molecular basis for the intramolecular migration of carboxyl group in the catabolism of para-hydroxybenzoate via gentisate.</title>
        <authorList>
            <person name="Zhao H."/>
            <person name="Xu Y."/>
            <person name="Lin S."/>
            <person name="Spain J.C."/>
            <person name="Zhou N.-Y."/>
        </authorList>
    </citation>
    <scope>NUCLEOTIDE SEQUENCE [LARGE SCALE GENOMIC DNA]</scope>
    <source>
        <strain evidence="1 2">PHB-7a</strain>
    </source>
</reference>
<organism evidence="1 2">
    <name type="scientific">Peribacillus butanolivorans</name>
    <dbReference type="NCBI Taxonomy" id="421767"/>
    <lineage>
        <taxon>Bacteria</taxon>
        <taxon>Bacillati</taxon>
        <taxon>Bacillota</taxon>
        <taxon>Bacilli</taxon>
        <taxon>Bacillales</taxon>
        <taxon>Bacillaceae</taxon>
        <taxon>Peribacillus</taxon>
    </lineage>
</organism>
<keyword evidence="2" id="KW-1185">Reference proteome</keyword>
<name>A0ABM6XN07_9BACI</name>
<accession>A0ABM6XN07</accession>
<dbReference type="Proteomes" id="UP000260457">
    <property type="component" value="Chromosome"/>
</dbReference>
<evidence type="ECO:0000313" key="2">
    <source>
        <dbReference type="Proteomes" id="UP000260457"/>
    </source>
</evidence>
<dbReference type="GeneID" id="95399903"/>
<dbReference type="EMBL" id="CP030926">
    <property type="protein sequence ID" value="AXN39873.1"/>
    <property type="molecule type" value="Genomic_DNA"/>
</dbReference>
<gene>
    <name evidence="1" type="ORF">DTO10_16895</name>
</gene>
<evidence type="ECO:0008006" key="3">
    <source>
        <dbReference type="Google" id="ProtNLM"/>
    </source>
</evidence>
<protein>
    <recommendedName>
        <fullName evidence="3">Glycine zipper 2TM domain-containing protein</fullName>
    </recommendedName>
</protein>
<proteinExistence type="predicted"/>
<evidence type="ECO:0000313" key="1">
    <source>
        <dbReference type="EMBL" id="AXN39873.1"/>
    </source>
</evidence>
<sequence length="139" mass="14873">MGFWKQVFRPRVPVAVLAGGHALTDNVEGKGLVNRMSVMKGRKAGEVEIATLFGQKHFTFSRISWEPSGSRSVGKAAGGAILGTVIAGPLGTIAGAALGAKKKDNSTAYIYLIDEEGVEHEVHVQCTKDQYVQISRIAY</sequence>
<dbReference type="RefSeq" id="WP_116821594.1">
    <property type="nucleotide sequence ID" value="NZ_CP030926.1"/>
</dbReference>